<evidence type="ECO:0000313" key="1">
    <source>
        <dbReference type="EMBL" id="QDI91592.1"/>
    </source>
</evidence>
<keyword evidence="1" id="KW-0808">Transferase</keyword>
<dbReference type="RefSeq" id="WP_142089863.1">
    <property type="nucleotide sequence ID" value="NZ_CP035485.1"/>
</dbReference>
<organism evidence="1 2">
    <name type="scientific">Salicibibacter halophilus</name>
    <dbReference type="NCBI Taxonomy" id="2502791"/>
    <lineage>
        <taxon>Bacteria</taxon>
        <taxon>Bacillati</taxon>
        <taxon>Bacillota</taxon>
        <taxon>Bacilli</taxon>
        <taxon>Bacillales</taxon>
        <taxon>Bacillaceae</taxon>
        <taxon>Salicibibacter</taxon>
    </lineage>
</organism>
<dbReference type="GO" id="GO:0016740">
    <property type="term" value="F:transferase activity"/>
    <property type="evidence" value="ECO:0007669"/>
    <property type="project" value="UniProtKB-KW"/>
</dbReference>
<dbReference type="NCBIfam" id="TIGR01987">
    <property type="entry name" value="HI0074"/>
    <property type="match status" value="1"/>
</dbReference>
<dbReference type="OrthoDB" id="9810452at2"/>
<proteinExistence type="predicted"/>
<dbReference type="Proteomes" id="UP000319756">
    <property type="component" value="Chromosome"/>
</dbReference>
<dbReference type="EMBL" id="CP035485">
    <property type="protein sequence ID" value="QDI91592.1"/>
    <property type="molecule type" value="Genomic_DNA"/>
</dbReference>
<name>A0A514LIB2_9BACI</name>
<gene>
    <name evidence="1" type="ORF">EPH95_10765</name>
</gene>
<dbReference type="Gene3D" id="1.20.120.330">
    <property type="entry name" value="Nucleotidyltransferases domain 2"/>
    <property type="match status" value="1"/>
</dbReference>
<protein>
    <submittedName>
        <fullName evidence="1">Nucleotidyltransferase</fullName>
    </submittedName>
</protein>
<evidence type="ECO:0000313" key="2">
    <source>
        <dbReference type="Proteomes" id="UP000319756"/>
    </source>
</evidence>
<reference evidence="2" key="1">
    <citation type="submission" date="2019-01" db="EMBL/GenBank/DDBJ databases">
        <title>Genomic analysis of Salicibibacter sp. NKC3-5.</title>
        <authorList>
            <person name="Oh Y.J."/>
        </authorList>
    </citation>
    <scope>NUCLEOTIDE SEQUENCE [LARGE SCALE GENOMIC DNA]</scope>
    <source>
        <strain evidence="2">NKC3-5</strain>
    </source>
</reference>
<sequence>MRAGVKNGHAKDIRWKQRFENFEKSYVLLRENKDNPLETDLERAGLIQLFEMTFELSWKVLKDYVEAEGYIVKSPRQTIKQAHQMDLIEDGHAWIDALSDQNLTAHTYDEAVAEKLLKNIRNHYFPMLEKMHVKFTKER</sequence>
<dbReference type="SUPFAM" id="SSF81593">
    <property type="entry name" value="Nucleotidyltransferase substrate binding subunit/domain"/>
    <property type="match status" value="1"/>
</dbReference>
<dbReference type="KEGG" id="sale:EPH95_10765"/>
<dbReference type="AlphaFoldDB" id="A0A514LIB2"/>
<accession>A0A514LIB2</accession>
<keyword evidence="2" id="KW-1185">Reference proteome</keyword>
<dbReference type="InterPro" id="IPR010235">
    <property type="entry name" value="HepT"/>
</dbReference>
<dbReference type="Pfam" id="PF08780">
    <property type="entry name" value="NTase_sub_bind"/>
    <property type="match status" value="1"/>
</dbReference>